<dbReference type="GO" id="GO:0005737">
    <property type="term" value="C:cytoplasm"/>
    <property type="evidence" value="ECO:0007669"/>
    <property type="project" value="UniProtKB-SubCell"/>
</dbReference>
<gene>
    <name evidence="10" type="ORF">NMOB1V02_LOCUS6753</name>
</gene>
<dbReference type="Gene3D" id="1.25.40.10">
    <property type="entry name" value="Tetratricopeptide repeat domain"/>
    <property type="match status" value="2"/>
</dbReference>
<comment type="subcellular location">
    <subcellularLocation>
        <location evidence="2">Cytoplasm</location>
    </subcellularLocation>
    <subcellularLocation>
        <location evidence="1">Nucleus</location>
    </subcellularLocation>
</comment>
<dbReference type="PANTHER" id="PTHR46165:SF2">
    <property type="entry name" value="SET AND MYND DOMAIN-CONTAINING PROTEIN 4"/>
    <property type="match status" value="1"/>
</dbReference>
<dbReference type="InterPro" id="IPR001214">
    <property type="entry name" value="SET_dom"/>
</dbReference>
<dbReference type="GO" id="GO:0008757">
    <property type="term" value="F:S-adenosylmethionine-dependent methyltransferase activity"/>
    <property type="evidence" value="ECO:0007669"/>
    <property type="project" value="UniProtKB-ARBA"/>
</dbReference>
<name>A0A7R9GFJ4_9CRUS</name>
<dbReference type="GO" id="GO:0008276">
    <property type="term" value="F:protein methyltransferase activity"/>
    <property type="evidence" value="ECO:0007669"/>
    <property type="project" value="UniProtKB-ARBA"/>
</dbReference>
<evidence type="ECO:0000256" key="5">
    <source>
        <dbReference type="ARBA" id="ARBA00022679"/>
    </source>
</evidence>
<keyword evidence="7" id="KW-0539">Nucleus</keyword>
<dbReference type="SMART" id="SM00175">
    <property type="entry name" value="RAB"/>
    <property type="match status" value="1"/>
</dbReference>
<keyword evidence="11" id="KW-1185">Reference proteome</keyword>
<keyword evidence="6" id="KW-0949">S-adenosyl-L-methionine</keyword>
<dbReference type="InterPro" id="IPR052097">
    <property type="entry name" value="SET-MYND_domain_protein"/>
</dbReference>
<evidence type="ECO:0000259" key="9">
    <source>
        <dbReference type="Pfam" id="PF00856"/>
    </source>
</evidence>
<dbReference type="PROSITE" id="PS51417">
    <property type="entry name" value="ARF"/>
    <property type="match status" value="1"/>
</dbReference>
<dbReference type="PROSITE" id="PS51421">
    <property type="entry name" value="RAS"/>
    <property type="match status" value="1"/>
</dbReference>
<dbReference type="InterPro" id="IPR005225">
    <property type="entry name" value="Small_GTP-bd"/>
</dbReference>
<dbReference type="PRINTS" id="PR00449">
    <property type="entry name" value="RASTRNSFRMNG"/>
</dbReference>
<evidence type="ECO:0000256" key="1">
    <source>
        <dbReference type="ARBA" id="ARBA00004123"/>
    </source>
</evidence>
<keyword evidence="5" id="KW-0808">Transferase</keyword>
<dbReference type="AlphaFoldDB" id="A0A7R9GFJ4"/>
<dbReference type="GO" id="GO:0042826">
    <property type="term" value="F:histone deacetylase binding"/>
    <property type="evidence" value="ECO:0007669"/>
    <property type="project" value="TreeGrafter"/>
</dbReference>
<dbReference type="SMART" id="SM00173">
    <property type="entry name" value="RAS"/>
    <property type="match status" value="1"/>
</dbReference>
<dbReference type="InterPro" id="IPR011990">
    <property type="entry name" value="TPR-like_helical_dom_sf"/>
</dbReference>
<dbReference type="NCBIfam" id="TIGR00231">
    <property type="entry name" value="small_GTP"/>
    <property type="match status" value="1"/>
</dbReference>
<dbReference type="SUPFAM" id="SSF48452">
    <property type="entry name" value="TPR-like"/>
    <property type="match status" value="1"/>
</dbReference>
<reference evidence="10" key="1">
    <citation type="submission" date="2020-11" db="EMBL/GenBank/DDBJ databases">
        <authorList>
            <person name="Tran Van P."/>
        </authorList>
    </citation>
    <scope>NUCLEOTIDE SEQUENCE</scope>
</reference>
<protein>
    <recommendedName>
        <fullName evidence="9">SET domain-containing protein</fullName>
    </recommendedName>
</protein>
<dbReference type="OrthoDB" id="62495at2759"/>
<dbReference type="Pfam" id="PF00856">
    <property type="entry name" value="SET"/>
    <property type="match status" value="1"/>
</dbReference>
<organism evidence="10">
    <name type="scientific">Notodromas monacha</name>
    <dbReference type="NCBI Taxonomy" id="399045"/>
    <lineage>
        <taxon>Eukaryota</taxon>
        <taxon>Metazoa</taxon>
        <taxon>Ecdysozoa</taxon>
        <taxon>Arthropoda</taxon>
        <taxon>Crustacea</taxon>
        <taxon>Oligostraca</taxon>
        <taxon>Ostracoda</taxon>
        <taxon>Podocopa</taxon>
        <taxon>Podocopida</taxon>
        <taxon>Cypridocopina</taxon>
        <taxon>Cypridoidea</taxon>
        <taxon>Cyprididae</taxon>
        <taxon>Notodromas</taxon>
    </lineage>
</organism>
<dbReference type="GO" id="GO:0003924">
    <property type="term" value="F:GTPase activity"/>
    <property type="evidence" value="ECO:0007669"/>
    <property type="project" value="InterPro"/>
</dbReference>
<evidence type="ECO:0000256" key="7">
    <source>
        <dbReference type="ARBA" id="ARBA00023242"/>
    </source>
</evidence>
<dbReference type="InterPro" id="IPR027417">
    <property type="entry name" value="P-loop_NTPase"/>
</dbReference>
<dbReference type="FunFam" id="3.40.50.300:FF:002685">
    <property type="entry name" value="RAB33A, member RAS oncogene family"/>
    <property type="match status" value="1"/>
</dbReference>
<dbReference type="Gene3D" id="2.170.270.10">
    <property type="entry name" value="SET domain"/>
    <property type="match status" value="1"/>
</dbReference>
<keyword evidence="3" id="KW-0963">Cytoplasm</keyword>
<feature type="domain" description="SET" evidence="9">
    <location>
        <begin position="562"/>
        <end position="702"/>
    </location>
</feature>
<evidence type="ECO:0000256" key="3">
    <source>
        <dbReference type="ARBA" id="ARBA00022490"/>
    </source>
</evidence>
<dbReference type="Pfam" id="PF00071">
    <property type="entry name" value="Ras"/>
    <property type="match status" value="1"/>
</dbReference>
<accession>A0A7R9GFJ4</accession>
<evidence type="ECO:0000256" key="6">
    <source>
        <dbReference type="ARBA" id="ARBA00022691"/>
    </source>
</evidence>
<dbReference type="InterPro" id="IPR001806">
    <property type="entry name" value="Small_GTPase"/>
</dbReference>
<dbReference type="Gene3D" id="3.40.50.300">
    <property type="entry name" value="P-loop containing nucleotide triphosphate hydrolases"/>
    <property type="match status" value="1"/>
</dbReference>
<keyword evidence="4" id="KW-0489">Methyltransferase</keyword>
<evidence type="ECO:0000313" key="10">
    <source>
        <dbReference type="EMBL" id="CAD7279069.1"/>
    </source>
</evidence>
<dbReference type="SMART" id="SM00176">
    <property type="entry name" value="RAN"/>
    <property type="match status" value="1"/>
</dbReference>
<dbReference type="GO" id="GO:0032259">
    <property type="term" value="P:methylation"/>
    <property type="evidence" value="ECO:0007669"/>
    <property type="project" value="UniProtKB-KW"/>
</dbReference>
<dbReference type="GO" id="GO:0008170">
    <property type="term" value="F:N-methyltransferase activity"/>
    <property type="evidence" value="ECO:0007669"/>
    <property type="project" value="UniProtKB-ARBA"/>
</dbReference>
<dbReference type="SMART" id="SM00174">
    <property type="entry name" value="RHO"/>
    <property type="match status" value="1"/>
</dbReference>
<dbReference type="EMBL" id="OA883500">
    <property type="protein sequence ID" value="CAD7279069.1"/>
    <property type="molecule type" value="Genomic_DNA"/>
</dbReference>
<evidence type="ECO:0000256" key="4">
    <source>
        <dbReference type="ARBA" id="ARBA00022603"/>
    </source>
</evidence>
<dbReference type="PANTHER" id="PTHR46165">
    <property type="entry name" value="SET AND MYND DOMAIN-CONTAINING PROTEIN 4"/>
    <property type="match status" value="1"/>
</dbReference>
<evidence type="ECO:0000256" key="8">
    <source>
        <dbReference type="ARBA" id="ARBA00048985"/>
    </source>
</evidence>
<dbReference type="EMBL" id="CAJPEX010001463">
    <property type="protein sequence ID" value="CAG0919221.1"/>
    <property type="molecule type" value="Genomic_DNA"/>
</dbReference>
<dbReference type="Proteomes" id="UP000678499">
    <property type="component" value="Unassembled WGS sequence"/>
</dbReference>
<evidence type="ECO:0000256" key="2">
    <source>
        <dbReference type="ARBA" id="ARBA00004496"/>
    </source>
</evidence>
<sequence length="942" mass="106709">MPESGSPVQEGAENAGETGLRRAGPRLFKVVVIGDSGVGKTCLTYRFCNGRFPSKSEATIGVDFREKICLVGDESIKLQLWDTAGQERFRKSMVSHFYRNAHAVVFVYDITRKSSFESLPTWIQECNKHQLTYAMPRILVGNKCDMNDHRAVETARAQKFADLHNMPVCLVTVVFFSSKLELSFSGRSNMIMNEFKNRVNLSDMVEKWSSNDFLTTLFETSAKDNLDDHIESIFMTLVHKLKSSRPMMPEYNMRINLDSLAEQGKASKNKILTIMSDGRSSEEVEKLARILRVEDQKRLRKCEATASNFRVNGNKAYGEKDFLLALDFYAKALCFSVDFEKSAMIYGNRSAVFFEMCDYESALLDISRALKKGCSEELSLKLKIRRWKCFKLLGKSVDDEEMLSVINDSTVSESSRERQLKDFLKNKGLTSESKTKPCHAMDPPKPGCFFGAKRNALLCSGSDLVDLSCIHCVEPRFCDEKCLEEASTFHQFECGWTSFLESVGLGHLAIRILTTAGLENVVTYSVNANLHAMSNTGLLPLDSSEYSSVWRLEEHTDKVTEEDANIYEQNANLLIRWLETKTEYFGKLETLQKTYPQLDQVAIIDIVKKALMKHINQLIVNAHAIGHVMEDGQEKRRGIESFSRDEFVALRETKVATGIFPCSGMMNHSCVPNISTSFYKNVIVVRVAESVKKGDDLFNCYGPFAKRSRKVKRKKELAEQYFFECACSACRDPDDGVWAWLDAFACPECGHALSSSDEVKCNSCQSSVDVKSLENDMEKSNVRWEKGMDEFDAGISSAFNHLLSALEIRERVLFKHNRSRSVTYDTLARCYAIRRDFGKSLHFLDLSLVCVAARFGPNSIEYGYELCKYLEVAIGLAAQMSEQKKGSPLNNEIRKNVEISWSKAVKIFKTLHGPWSEMLQSLEKIREEKLLPLSFDIDESCC</sequence>
<dbReference type="CDD" id="cd10536">
    <property type="entry name" value="SET_SMYD4"/>
    <property type="match status" value="1"/>
</dbReference>
<dbReference type="SUPFAM" id="SSF82199">
    <property type="entry name" value="SET domain"/>
    <property type="match status" value="1"/>
</dbReference>
<dbReference type="SUPFAM" id="SSF52540">
    <property type="entry name" value="P-loop containing nucleoside triphosphate hydrolases"/>
    <property type="match status" value="1"/>
</dbReference>
<comment type="catalytic activity">
    <reaction evidence="8">
        <text>L-lysyl-[protein] + S-adenosyl-L-methionine = N(6)-methyl-L-lysyl-[protein] + S-adenosyl-L-homocysteine + H(+)</text>
        <dbReference type="Rhea" id="RHEA:51736"/>
        <dbReference type="Rhea" id="RHEA-COMP:9752"/>
        <dbReference type="Rhea" id="RHEA-COMP:13053"/>
        <dbReference type="ChEBI" id="CHEBI:15378"/>
        <dbReference type="ChEBI" id="CHEBI:29969"/>
        <dbReference type="ChEBI" id="CHEBI:57856"/>
        <dbReference type="ChEBI" id="CHEBI:59789"/>
        <dbReference type="ChEBI" id="CHEBI:61929"/>
    </reaction>
</comment>
<dbReference type="InterPro" id="IPR044421">
    <property type="entry name" value="SMYD4_SET"/>
</dbReference>
<dbReference type="GO" id="GO:0005634">
    <property type="term" value="C:nucleus"/>
    <property type="evidence" value="ECO:0007669"/>
    <property type="project" value="UniProtKB-SubCell"/>
</dbReference>
<dbReference type="GO" id="GO:0005525">
    <property type="term" value="F:GTP binding"/>
    <property type="evidence" value="ECO:0007669"/>
    <property type="project" value="InterPro"/>
</dbReference>
<proteinExistence type="predicted"/>
<evidence type="ECO:0000313" key="11">
    <source>
        <dbReference type="Proteomes" id="UP000678499"/>
    </source>
</evidence>
<dbReference type="InterPro" id="IPR046341">
    <property type="entry name" value="SET_dom_sf"/>
</dbReference>
<dbReference type="PROSITE" id="PS51419">
    <property type="entry name" value="RAB"/>
    <property type="match status" value="1"/>
</dbReference>